<proteinExistence type="predicted"/>
<keyword evidence="2 4" id="KW-0863">Zinc-finger</keyword>
<dbReference type="AlphaFoldDB" id="A0A8J4V3E1"/>
<keyword evidence="1" id="KW-0479">Metal-binding</keyword>
<reference evidence="7" key="1">
    <citation type="submission" date="2020-01" db="EMBL/GenBank/DDBJ databases">
        <title>Development of genomics and gene disruption for Polysphondylium violaceum indicates a role for the polyketide synthase stlB in stalk morphogenesis.</title>
        <authorList>
            <person name="Narita B."/>
            <person name="Kawabe Y."/>
            <person name="Kin K."/>
            <person name="Saito T."/>
            <person name="Gibbs R."/>
            <person name="Kuspa A."/>
            <person name="Muzny D."/>
            <person name="Queller D."/>
            <person name="Richards S."/>
            <person name="Strassman J."/>
            <person name="Sucgang R."/>
            <person name="Worley K."/>
            <person name="Schaap P."/>
        </authorList>
    </citation>
    <scope>NUCLEOTIDE SEQUENCE</scope>
    <source>
        <strain evidence="7">QSvi11</strain>
    </source>
</reference>
<evidence type="ECO:0000313" key="8">
    <source>
        <dbReference type="Proteomes" id="UP000695562"/>
    </source>
</evidence>
<keyword evidence="8" id="KW-1185">Reference proteome</keyword>
<dbReference type="CDD" id="cd21437">
    <property type="entry name" value="zf-HIT_ZNHIT1_like"/>
    <property type="match status" value="1"/>
</dbReference>
<evidence type="ECO:0000256" key="1">
    <source>
        <dbReference type="ARBA" id="ARBA00022723"/>
    </source>
</evidence>
<evidence type="ECO:0000313" key="7">
    <source>
        <dbReference type="EMBL" id="KAF2072497.1"/>
    </source>
</evidence>
<comment type="caution">
    <text evidence="7">The sequence shown here is derived from an EMBL/GenBank/DDBJ whole genome shotgun (WGS) entry which is preliminary data.</text>
</comment>
<dbReference type="SUPFAM" id="SSF144232">
    <property type="entry name" value="HIT/MYND zinc finger-like"/>
    <property type="match status" value="1"/>
</dbReference>
<organism evidence="7 8">
    <name type="scientific">Polysphondylium violaceum</name>
    <dbReference type="NCBI Taxonomy" id="133409"/>
    <lineage>
        <taxon>Eukaryota</taxon>
        <taxon>Amoebozoa</taxon>
        <taxon>Evosea</taxon>
        <taxon>Eumycetozoa</taxon>
        <taxon>Dictyostelia</taxon>
        <taxon>Dictyosteliales</taxon>
        <taxon>Dictyosteliaceae</taxon>
        <taxon>Polysphondylium</taxon>
    </lineage>
</organism>
<evidence type="ECO:0000256" key="5">
    <source>
        <dbReference type="SAM" id="MobiDB-lite"/>
    </source>
</evidence>
<evidence type="ECO:0000256" key="4">
    <source>
        <dbReference type="PROSITE-ProRule" id="PRU00453"/>
    </source>
</evidence>
<dbReference type="EMBL" id="AJWJ01000274">
    <property type="protein sequence ID" value="KAF2072497.1"/>
    <property type="molecule type" value="Genomic_DNA"/>
</dbReference>
<evidence type="ECO:0000259" key="6">
    <source>
        <dbReference type="PROSITE" id="PS51083"/>
    </source>
</evidence>
<dbReference type="Proteomes" id="UP000695562">
    <property type="component" value="Unassembled WGS sequence"/>
</dbReference>
<dbReference type="OrthoDB" id="74807at2759"/>
<gene>
    <name evidence="7" type="ORF">CYY_006184</name>
</gene>
<sequence>MTDTATATATPITTPSKRKSELSKRFRINNEEDRRMLKEKIQNARIEALENDNEFQSIDPLADDDADDDYQDEEDDLVYSTPVNKRKRNREREKKRFEKKSLNISFRDVLEKSYLETYPENVPTYLTATSKPSPLPPRHFCSICGYLSTYTCKQCSSKYCSIKCFNNHVEYRCKRSLY</sequence>
<dbReference type="InterPro" id="IPR039723">
    <property type="entry name" value="Vps71/ZNHIT1"/>
</dbReference>
<evidence type="ECO:0000256" key="3">
    <source>
        <dbReference type="ARBA" id="ARBA00022833"/>
    </source>
</evidence>
<dbReference type="GO" id="GO:0005634">
    <property type="term" value="C:nucleus"/>
    <property type="evidence" value="ECO:0007669"/>
    <property type="project" value="UniProtKB-ARBA"/>
</dbReference>
<feature type="compositionally biased region" description="Acidic residues" evidence="5">
    <location>
        <begin position="61"/>
        <end position="77"/>
    </location>
</feature>
<feature type="domain" description="HIT-type" evidence="6">
    <location>
        <begin position="141"/>
        <end position="173"/>
    </location>
</feature>
<dbReference type="PROSITE" id="PS51083">
    <property type="entry name" value="ZF_HIT"/>
    <property type="match status" value="1"/>
</dbReference>
<dbReference type="PANTHER" id="PTHR13093">
    <property type="entry name" value="ZINC FINGER HIT DOMAIN CONTAINING PROTEIN 1"/>
    <property type="match status" value="1"/>
</dbReference>
<accession>A0A8J4V3E1</accession>
<dbReference type="Pfam" id="PF04438">
    <property type="entry name" value="zf-HIT"/>
    <property type="match status" value="1"/>
</dbReference>
<name>A0A8J4V3E1_9MYCE</name>
<dbReference type="GO" id="GO:0006338">
    <property type="term" value="P:chromatin remodeling"/>
    <property type="evidence" value="ECO:0007669"/>
    <property type="project" value="InterPro"/>
</dbReference>
<keyword evidence="3" id="KW-0862">Zinc</keyword>
<protein>
    <recommendedName>
        <fullName evidence="6">HIT-type domain-containing protein</fullName>
    </recommendedName>
</protein>
<feature type="region of interest" description="Disordered" evidence="5">
    <location>
        <begin position="48"/>
        <end position="94"/>
    </location>
</feature>
<dbReference type="GO" id="GO:0008270">
    <property type="term" value="F:zinc ion binding"/>
    <property type="evidence" value="ECO:0007669"/>
    <property type="project" value="UniProtKB-UniRule"/>
</dbReference>
<feature type="region of interest" description="Disordered" evidence="5">
    <location>
        <begin position="1"/>
        <end position="27"/>
    </location>
</feature>
<feature type="compositionally biased region" description="Low complexity" evidence="5">
    <location>
        <begin position="1"/>
        <end position="14"/>
    </location>
</feature>
<feature type="compositionally biased region" description="Basic and acidic residues" evidence="5">
    <location>
        <begin position="18"/>
        <end position="27"/>
    </location>
</feature>
<evidence type="ECO:0000256" key="2">
    <source>
        <dbReference type="ARBA" id="ARBA00022771"/>
    </source>
</evidence>
<dbReference type="InterPro" id="IPR007529">
    <property type="entry name" value="Znf_HIT"/>
</dbReference>